<reference evidence="3" key="1">
    <citation type="submission" date="2023-03" db="EMBL/GenBank/DDBJ databases">
        <title>Massive genome expansion in bonnet fungi (Mycena s.s.) driven by repeated elements and novel gene families across ecological guilds.</title>
        <authorList>
            <consortium name="Lawrence Berkeley National Laboratory"/>
            <person name="Harder C.B."/>
            <person name="Miyauchi S."/>
            <person name="Viragh M."/>
            <person name="Kuo A."/>
            <person name="Thoen E."/>
            <person name="Andreopoulos B."/>
            <person name="Lu D."/>
            <person name="Skrede I."/>
            <person name="Drula E."/>
            <person name="Henrissat B."/>
            <person name="Morin E."/>
            <person name="Kohler A."/>
            <person name="Barry K."/>
            <person name="LaButti K."/>
            <person name="Morin E."/>
            <person name="Salamov A."/>
            <person name="Lipzen A."/>
            <person name="Mereny Z."/>
            <person name="Hegedus B."/>
            <person name="Baldrian P."/>
            <person name="Stursova M."/>
            <person name="Weitz H."/>
            <person name="Taylor A."/>
            <person name="Grigoriev I.V."/>
            <person name="Nagy L.G."/>
            <person name="Martin F."/>
            <person name="Kauserud H."/>
        </authorList>
    </citation>
    <scope>NUCLEOTIDE SEQUENCE</scope>
    <source>
        <strain evidence="3">CBHHK002</strain>
    </source>
</reference>
<organism evidence="3 4">
    <name type="scientific">Mycena albidolilacea</name>
    <dbReference type="NCBI Taxonomy" id="1033008"/>
    <lineage>
        <taxon>Eukaryota</taxon>
        <taxon>Fungi</taxon>
        <taxon>Dikarya</taxon>
        <taxon>Basidiomycota</taxon>
        <taxon>Agaricomycotina</taxon>
        <taxon>Agaricomycetes</taxon>
        <taxon>Agaricomycetidae</taxon>
        <taxon>Agaricales</taxon>
        <taxon>Marasmiineae</taxon>
        <taxon>Mycenaceae</taxon>
        <taxon>Mycena</taxon>
    </lineage>
</organism>
<name>A0AAD6YXB6_9AGAR</name>
<protein>
    <submittedName>
        <fullName evidence="3">Uncharacterized protein</fullName>
    </submittedName>
</protein>
<dbReference type="Proteomes" id="UP001218218">
    <property type="component" value="Unassembled WGS sequence"/>
</dbReference>
<comment type="caution">
    <text evidence="3">The sequence shown here is derived from an EMBL/GenBank/DDBJ whole genome shotgun (WGS) entry which is preliminary data.</text>
</comment>
<gene>
    <name evidence="3" type="ORF">DFH08DRAFT_827898</name>
</gene>
<evidence type="ECO:0000313" key="3">
    <source>
        <dbReference type="EMBL" id="KAJ7301046.1"/>
    </source>
</evidence>
<sequence length="363" mass="40994">MFHIVVWLFFLLVYSQAVRQPLERSTQQPEFDEWEVVMYTMALASLCEDINRAYIQFLDDRRHPHRRVRAARRGAVGRGGQGRKPAADELPDPEFCGAIVVVPNTLEQDDAPDGLWRVQLLSGLSLAFRQGLYAFHASNRSTDRPSSILNVLVQALLQSPDYDRFNRSPAGLMLYYLRERRVSITSGLLVSGGIGGVQFLAVGPAVVNIDRLGKKETVTPRRERRDGRFASDHCTLRACPELACRGLKLGLFGHRQVLQFKDNWPEHAVAAWVAVVPSHLVEARCEQQDLHLHVRIWCIVRADCMGASQQGLPALHACTSRTIPKTAVRIEKNVEARRRAEGFCRIEPERTWANWRGTSQILG</sequence>
<proteinExistence type="predicted"/>
<dbReference type="EMBL" id="JARIHO010000145">
    <property type="protein sequence ID" value="KAJ7301046.1"/>
    <property type="molecule type" value="Genomic_DNA"/>
</dbReference>
<feature type="chain" id="PRO_5042252864" evidence="2">
    <location>
        <begin position="18"/>
        <end position="363"/>
    </location>
</feature>
<dbReference type="AlphaFoldDB" id="A0AAD6YXB6"/>
<keyword evidence="2" id="KW-0732">Signal</keyword>
<evidence type="ECO:0000256" key="1">
    <source>
        <dbReference type="SAM" id="MobiDB-lite"/>
    </source>
</evidence>
<feature type="region of interest" description="Disordered" evidence="1">
    <location>
        <begin position="70"/>
        <end position="89"/>
    </location>
</feature>
<evidence type="ECO:0000256" key="2">
    <source>
        <dbReference type="SAM" id="SignalP"/>
    </source>
</evidence>
<evidence type="ECO:0000313" key="4">
    <source>
        <dbReference type="Proteomes" id="UP001218218"/>
    </source>
</evidence>
<accession>A0AAD6YXB6</accession>
<keyword evidence="4" id="KW-1185">Reference proteome</keyword>
<feature type="signal peptide" evidence="2">
    <location>
        <begin position="1"/>
        <end position="17"/>
    </location>
</feature>